<evidence type="ECO:0000313" key="1">
    <source>
        <dbReference type="EMBL" id="MFB9905068.1"/>
    </source>
</evidence>
<accession>A0ABV5ZXY7</accession>
<protein>
    <submittedName>
        <fullName evidence="1">DUF2993 domain-containing protein</fullName>
    </submittedName>
</protein>
<proteinExistence type="predicted"/>
<comment type="caution">
    <text evidence="1">The sequence shown here is derived from an EMBL/GenBank/DDBJ whole genome shotgun (WGS) entry which is preliminary data.</text>
</comment>
<organism evidence="1 2">
    <name type="scientific">Allokutzneria oryzae</name>
    <dbReference type="NCBI Taxonomy" id="1378989"/>
    <lineage>
        <taxon>Bacteria</taxon>
        <taxon>Bacillati</taxon>
        <taxon>Actinomycetota</taxon>
        <taxon>Actinomycetes</taxon>
        <taxon>Pseudonocardiales</taxon>
        <taxon>Pseudonocardiaceae</taxon>
        <taxon>Allokutzneria</taxon>
    </lineage>
</organism>
<sequence>MKKLVISLVVVLGLFVVADYAIAATAEYQLSQRMRTQLNITEDPDVRINGFPFIYQALTGDYPNVEIRAVGVPLTKDGKVKVEGEVRLRHARASLSDLIAGNTQDMRVDEVLGAVKVTASDVGKMIGIPDLKIENASQEELNNLQNDVNRVKEQEEPPKPPLAGTVQDEEKRKAMVRLTGSTTIAGTKTEVTVLGVIQIVEGQVEIKPNTLKLGNSKSGGDIALPPVVERAARAAFTTRVNLGGLPFTVVPTAVRVERDQLVMEALAKDVQLRTLTGRMGQ</sequence>
<keyword evidence="2" id="KW-1185">Reference proteome</keyword>
<name>A0ABV5ZXY7_9PSEU</name>
<dbReference type="InterPro" id="IPR021373">
    <property type="entry name" value="DUF2993"/>
</dbReference>
<evidence type="ECO:0000313" key="2">
    <source>
        <dbReference type="Proteomes" id="UP001589693"/>
    </source>
</evidence>
<dbReference type="EMBL" id="JBHLZU010000011">
    <property type="protein sequence ID" value="MFB9905068.1"/>
    <property type="molecule type" value="Genomic_DNA"/>
</dbReference>
<dbReference type="RefSeq" id="WP_377852351.1">
    <property type="nucleotide sequence ID" value="NZ_JBHLZU010000011.1"/>
</dbReference>
<dbReference type="Pfam" id="PF11209">
    <property type="entry name" value="LmeA"/>
    <property type="match status" value="1"/>
</dbReference>
<reference evidence="1 2" key="1">
    <citation type="submission" date="2024-09" db="EMBL/GenBank/DDBJ databases">
        <authorList>
            <person name="Sun Q."/>
            <person name="Mori K."/>
        </authorList>
    </citation>
    <scope>NUCLEOTIDE SEQUENCE [LARGE SCALE GENOMIC DNA]</scope>
    <source>
        <strain evidence="1 2">TBRC 7907</strain>
    </source>
</reference>
<dbReference type="Proteomes" id="UP001589693">
    <property type="component" value="Unassembled WGS sequence"/>
</dbReference>
<gene>
    <name evidence="1" type="ORF">ACFFQA_14100</name>
</gene>